<evidence type="ECO:0000256" key="1">
    <source>
        <dbReference type="ARBA" id="ARBA00022741"/>
    </source>
</evidence>
<feature type="coiled-coil region" evidence="7">
    <location>
        <begin position="370"/>
        <end position="397"/>
    </location>
</feature>
<dbReference type="Gene3D" id="2.60.200.20">
    <property type="match status" value="1"/>
</dbReference>
<dbReference type="PANTHER" id="PTHR47117">
    <property type="entry name" value="STAR-RELATED LIPID TRANSFER PROTEIN 9"/>
    <property type="match status" value="1"/>
</dbReference>
<dbReference type="SUPFAM" id="SSF52540">
    <property type="entry name" value="P-loop containing nucleoside triphosphate hydrolases"/>
    <property type="match status" value="1"/>
</dbReference>
<dbReference type="PANTHER" id="PTHR47117:SF5">
    <property type="entry name" value="KINESIN-LIKE PROTEIN KIF14"/>
    <property type="match status" value="1"/>
</dbReference>
<dbReference type="AlphaFoldDB" id="A0A922HZY3"/>
<keyword evidence="6" id="KW-0493">Microtubule</keyword>
<dbReference type="GO" id="GO:0005524">
    <property type="term" value="F:ATP binding"/>
    <property type="evidence" value="ECO:0007669"/>
    <property type="project" value="UniProtKB-UniRule"/>
</dbReference>
<protein>
    <recommendedName>
        <fullName evidence="6">Kinesin-like protein</fullName>
    </recommendedName>
</protein>
<dbReference type="InterPro" id="IPR027417">
    <property type="entry name" value="P-loop_NTPase"/>
</dbReference>
<keyword evidence="1 5" id="KW-0547">Nucleotide-binding</keyword>
<dbReference type="Gene3D" id="3.40.850.10">
    <property type="entry name" value="Kinesin motor domain"/>
    <property type="match status" value="1"/>
</dbReference>
<evidence type="ECO:0000313" key="10">
    <source>
        <dbReference type="Proteomes" id="UP000790347"/>
    </source>
</evidence>
<reference evidence="9" key="1">
    <citation type="submission" date="2013-05" db="EMBL/GenBank/DDBJ databases">
        <authorList>
            <person name="Yim A.K.Y."/>
            <person name="Chan T.F."/>
            <person name="Ji K.M."/>
            <person name="Liu X.Y."/>
            <person name="Zhou J.W."/>
            <person name="Li R.Q."/>
            <person name="Yang K.Y."/>
            <person name="Li J."/>
            <person name="Li M."/>
            <person name="Law P.T.W."/>
            <person name="Wu Y.L."/>
            <person name="Cai Z.L."/>
            <person name="Qin H."/>
            <person name="Bao Y."/>
            <person name="Leung R.K.K."/>
            <person name="Ng P.K.S."/>
            <person name="Zou J."/>
            <person name="Zhong X.J."/>
            <person name="Ran P.X."/>
            <person name="Zhong N.S."/>
            <person name="Liu Z.G."/>
            <person name="Tsui S.K.W."/>
        </authorList>
    </citation>
    <scope>NUCLEOTIDE SEQUENCE</scope>
    <source>
        <strain evidence="9">Derf</strain>
        <tissue evidence="9">Whole organism</tissue>
    </source>
</reference>
<evidence type="ECO:0000256" key="5">
    <source>
        <dbReference type="PROSITE-ProRule" id="PRU00283"/>
    </source>
</evidence>
<proteinExistence type="inferred from homology"/>
<keyword evidence="2 5" id="KW-0067">ATP-binding</keyword>
<evidence type="ECO:0000256" key="7">
    <source>
        <dbReference type="SAM" id="Coils"/>
    </source>
</evidence>
<dbReference type="InterPro" id="IPR036961">
    <property type="entry name" value="Kinesin_motor_dom_sf"/>
</dbReference>
<dbReference type="Pfam" id="PF00225">
    <property type="entry name" value="Kinesin"/>
    <property type="match status" value="1"/>
</dbReference>
<comment type="caution">
    <text evidence="9">The sequence shown here is derived from an EMBL/GenBank/DDBJ whole genome shotgun (WGS) entry which is preliminary data.</text>
</comment>
<dbReference type="InterPro" id="IPR019821">
    <property type="entry name" value="Kinesin_motor_CS"/>
</dbReference>
<dbReference type="PROSITE" id="PS00411">
    <property type="entry name" value="KINESIN_MOTOR_1"/>
    <property type="match status" value="1"/>
</dbReference>
<dbReference type="PRINTS" id="PR00380">
    <property type="entry name" value="KINESINHEAVY"/>
</dbReference>
<dbReference type="GO" id="GO:0008017">
    <property type="term" value="F:microtubule binding"/>
    <property type="evidence" value="ECO:0007669"/>
    <property type="project" value="InterPro"/>
</dbReference>
<dbReference type="InterPro" id="IPR000253">
    <property type="entry name" value="FHA_dom"/>
</dbReference>
<sequence>MRNISPMDIKEIENVFVSVPKSIVSLIDSNSIILNHPEDDDNRKRFIYDRIFWSHDGFTEAQNGLFVADNNHPDGEIYADQQCIFQTLALPLLNNAWRGYNVSLFCYGQTGSGKSYTMVGLGANKGLVPRICEELFNIIDNRKGMDINTEVNLSMIELYSENVRDLLDTEYNVKKKGLKIREHPVKGFFAEGLIRCTVLSQKEILEKFEQGVTNRSISATNMNETSSRSHMIITITLSQRSINSNGNEETKTSVINLVDLAGSERLSDLAGGRNSVTGDRFRESVAINQSLSCLGNCIHALAEKANGRNVKVPYRESVLTRLLMNALGGNSKTAMIANISPADINYDETLSTLRYADRAKQIQNFAKINIDNTDKIIRDLKEENEKLKKLLEKESTVAAAAAAAASAAVATNTASTTLSKSPSQSFYDDDNKLKLEEEIEAIMKENERKLNALRQSYEERLQQERQERSHKELEENRKQIELEKQQKEMNPHLSNLNFDEQLVDKIIFIIKTGTNLIGKGGDCPIQLMGPLIQDHHAVINRTENEKIILERIDDECRILLNGDLVTHKVNLAHNDRLLFGTSQLFVFRNPLDSLHGNSTLNVTYELAQEEIASKAGYNFNNDDNSIEQELLNKELLELIPAVEEANAISEELEKMVHFENVLVSPIFLGKIGRKPEPYVHVMNSNTGQEFLWNKEKFLDRMYFMKQMYHCYETGEEEWDVPLEEDPFTENLDAECLIGTAQLYLQPLAYMIEIKEHLSVNDFTGQEIGVINVEIIPCDEKWSRICCRGLPNKFTEIYLKYLMFVDENYSISDKVGVTVNPNFNFKKLFHYSHVTQPLIDYLKEGILNIEIWGRQLLKSGYMIPPPMSNVPYTTINNGRNNNNNNHHQHHHETGKELLQEELAKAGSELMNGFKMNGRVIDPNKQSIIVELLLLKKQQARMHQRINNIKKLIEIAEKQHLRLIPVNILKELIFTTSADSADDILSRMLNSK</sequence>
<dbReference type="Proteomes" id="UP000790347">
    <property type="component" value="Unassembled WGS sequence"/>
</dbReference>
<keyword evidence="4 5" id="KW-0505">Motor protein</keyword>
<dbReference type="InterPro" id="IPR008984">
    <property type="entry name" value="SMAD_FHA_dom_sf"/>
</dbReference>
<evidence type="ECO:0000256" key="2">
    <source>
        <dbReference type="ARBA" id="ARBA00022840"/>
    </source>
</evidence>
<reference evidence="9" key="2">
    <citation type="journal article" date="2022" name="Res Sq">
        <title>Comparative Genomics Reveals Insights into the Divergent Evolution of Astigmatic Mites and Household Pest Adaptations.</title>
        <authorList>
            <person name="Xiong Q."/>
            <person name="Wan A.T.-Y."/>
            <person name="Liu X.-Y."/>
            <person name="Fung C.S.-H."/>
            <person name="Xiao X."/>
            <person name="Malainual N."/>
            <person name="Hou J."/>
            <person name="Wang L."/>
            <person name="Wang M."/>
            <person name="Yang K."/>
            <person name="Cui Y."/>
            <person name="Leung E."/>
            <person name="Nong W."/>
            <person name="Shin S.-K."/>
            <person name="Au S."/>
            <person name="Jeong K.Y."/>
            <person name="Chew F.T."/>
            <person name="Hui J."/>
            <person name="Leung T.F."/>
            <person name="Tungtrongchitr A."/>
            <person name="Zhong N."/>
            <person name="Liu Z."/>
            <person name="Tsui S."/>
        </authorList>
    </citation>
    <scope>NUCLEOTIDE SEQUENCE</scope>
    <source>
        <strain evidence="9">Derf</strain>
        <tissue evidence="9">Whole organism</tissue>
    </source>
</reference>
<dbReference type="SMART" id="SM00129">
    <property type="entry name" value="KISc"/>
    <property type="match status" value="1"/>
</dbReference>
<evidence type="ECO:0000256" key="3">
    <source>
        <dbReference type="ARBA" id="ARBA00023054"/>
    </source>
</evidence>
<feature type="domain" description="Kinesin motor" evidence="8">
    <location>
        <begin position="1"/>
        <end position="362"/>
    </location>
</feature>
<keyword evidence="3 7" id="KW-0175">Coiled coil</keyword>
<evidence type="ECO:0000256" key="4">
    <source>
        <dbReference type="ARBA" id="ARBA00023175"/>
    </source>
</evidence>
<comment type="similarity">
    <text evidence="5 6">Belongs to the TRAFAC class myosin-kinesin ATPase superfamily. Kinesin family.</text>
</comment>
<dbReference type="SUPFAM" id="SSF49879">
    <property type="entry name" value="SMAD/FHA domain"/>
    <property type="match status" value="1"/>
</dbReference>
<dbReference type="GO" id="GO:0007018">
    <property type="term" value="P:microtubule-based movement"/>
    <property type="evidence" value="ECO:0007669"/>
    <property type="project" value="InterPro"/>
</dbReference>
<name>A0A922HZY3_DERFA</name>
<dbReference type="GO" id="GO:0003777">
    <property type="term" value="F:microtubule motor activity"/>
    <property type="evidence" value="ECO:0007669"/>
    <property type="project" value="InterPro"/>
</dbReference>
<feature type="coiled-coil region" evidence="7">
    <location>
        <begin position="432"/>
        <end position="490"/>
    </location>
</feature>
<evidence type="ECO:0000259" key="8">
    <source>
        <dbReference type="PROSITE" id="PS50067"/>
    </source>
</evidence>
<dbReference type="PROSITE" id="PS50067">
    <property type="entry name" value="KINESIN_MOTOR_2"/>
    <property type="match status" value="1"/>
</dbReference>
<dbReference type="InterPro" id="IPR001752">
    <property type="entry name" value="Kinesin_motor_dom"/>
</dbReference>
<feature type="binding site" evidence="5">
    <location>
        <begin position="108"/>
        <end position="115"/>
    </location>
    <ligand>
        <name>ATP</name>
        <dbReference type="ChEBI" id="CHEBI:30616"/>
    </ligand>
</feature>
<evidence type="ECO:0000256" key="6">
    <source>
        <dbReference type="RuleBase" id="RU000394"/>
    </source>
</evidence>
<dbReference type="EMBL" id="ASGP02000003">
    <property type="protein sequence ID" value="KAH9517809.1"/>
    <property type="molecule type" value="Genomic_DNA"/>
</dbReference>
<gene>
    <name evidence="9" type="ORF">DERF_008439</name>
</gene>
<keyword evidence="10" id="KW-1185">Reference proteome</keyword>
<organism evidence="9 10">
    <name type="scientific">Dermatophagoides farinae</name>
    <name type="common">American house dust mite</name>
    <dbReference type="NCBI Taxonomy" id="6954"/>
    <lineage>
        <taxon>Eukaryota</taxon>
        <taxon>Metazoa</taxon>
        <taxon>Ecdysozoa</taxon>
        <taxon>Arthropoda</taxon>
        <taxon>Chelicerata</taxon>
        <taxon>Arachnida</taxon>
        <taxon>Acari</taxon>
        <taxon>Acariformes</taxon>
        <taxon>Sarcoptiformes</taxon>
        <taxon>Astigmata</taxon>
        <taxon>Psoroptidia</taxon>
        <taxon>Analgoidea</taxon>
        <taxon>Pyroglyphidae</taxon>
        <taxon>Dermatophagoidinae</taxon>
        <taxon>Dermatophagoides</taxon>
    </lineage>
</organism>
<dbReference type="GO" id="GO:0005874">
    <property type="term" value="C:microtubule"/>
    <property type="evidence" value="ECO:0007669"/>
    <property type="project" value="UniProtKB-KW"/>
</dbReference>
<accession>A0A922HZY3</accession>
<evidence type="ECO:0000313" key="9">
    <source>
        <dbReference type="EMBL" id="KAH9517809.1"/>
    </source>
</evidence>
<dbReference type="Pfam" id="PF00498">
    <property type="entry name" value="FHA"/>
    <property type="match status" value="1"/>
</dbReference>